<dbReference type="GO" id="GO:0003676">
    <property type="term" value="F:nucleic acid binding"/>
    <property type="evidence" value="ECO:0007669"/>
    <property type="project" value="InterPro"/>
</dbReference>
<dbReference type="SUPFAM" id="SSF56672">
    <property type="entry name" value="DNA/RNA polymerases"/>
    <property type="match status" value="1"/>
</dbReference>
<dbReference type="FunFam" id="3.10.20.370:FF:000001">
    <property type="entry name" value="Retrovirus-related Pol polyprotein from transposon 17.6-like protein"/>
    <property type="match status" value="1"/>
</dbReference>
<keyword evidence="1" id="KW-0808">Transferase</keyword>
<evidence type="ECO:0000256" key="5">
    <source>
        <dbReference type="ARBA" id="ARBA00022801"/>
    </source>
</evidence>
<feature type="domain" description="Reverse transcriptase RNase H-like" evidence="7">
    <location>
        <begin position="243"/>
        <end position="342"/>
    </location>
</feature>
<evidence type="ECO:0000256" key="3">
    <source>
        <dbReference type="ARBA" id="ARBA00022722"/>
    </source>
</evidence>
<evidence type="ECO:0000256" key="2">
    <source>
        <dbReference type="ARBA" id="ARBA00022695"/>
    </source>
</evidence>
<dbReference type="GO" id="GO:0003964">
    <property type="term" value="F:RNA-directed DNA polymerase activity"/>
    <property type="evidence" value="ECO:0007669"/>
    <property type="project" value="UniProtKB-KW"/>
</dbReference>
<organism evidence="8 9">
    <name type="scientific">Lolium multiflorum</name>
    <name type="common">Italian ryegrass</name>
    <name type="synonym">Lolium perenne subsp. multiflorum</name>
    <dbReference type="NCBI Taxonomy" id="4521"/>
    <lineage>
        <taxon>Eukaryota</taxon>
        <taxon>Viridiplantae</taxon>
        <taxon>Streptophyta</taxon>
        <taxon>Embryophyta</taxon>
        <taxon>Tracheophyta</taxon>
        <taxon>Spermatophyta</taxon>
        <taxon>Magnoliopsida</taxon>
        <taxon>Liliopsida</taxon>
        <taxon>Poales</taxon>
        <taxon>Poaceae</taxon>
        <taxon>BOP clade</taxon>
        <taxon>Pooideae</taxon>
        <taxon>Poodae</taxon>
        <taxon>Poeae</taxon>
        <taxon>Poeae Chloroplast Group 2 (Poeae type)</taxon>
        <taxon>Loliodinae</taxon>
        <taxon>Loliinae</taxon>
        <taxon>Lolium</taxon>
    </lineage>
</organism>
<evidence type="ECO:0000313" key="8">
    <source>
        <dbReference type="EMBL" id="KAK1694622.1"/>
    </source>
</evidence>
<evidence type="ECO:0000256" key="6">
    <source>
        <dbReference type="ARBA" id="ARBA00022918"/>
    </source>
</evidence>
<protein>
    <recommendedName>
        <fullName evidence="7">Reverse transcriptase RNase H-like domain-containing protein</fullName>
    </recommendedName>
</protein>
<dbReference type="PANTHER" id="PTHR34072:SF59">
    <property type="entry name" value="CCHC-TYPE INTEGRASE"/>
    <property type="match status" value="1"/>
</dbReference>
<evidence type="ECO:0000256" key="4">
    <source>
        <dbReference type="ARBA" id="ARBA00022759"/>
    </source>
</evidence>
<dbReference type="Proteomes" id="UP001231189">
    <property type="component" value="Unassembled WGS sequence"/>
</dbReference>
<dbReference type="InterPro" id="IPR036397">
    <property type="entry name" value="RNaseH_sf"/>
</dbReference>
<name>A0AAD8X561_LOLMU</name>
<comment type="caution">
    <text evidence="8">The sequence shown here is derived from an EMBL/GenBank/DDBJ whole genome shotgun (WGS) entry which is preliminary data.</text>
</comment>
<keyword evidence="4" id="KW-0255">Endonuclease</keyword>
<dbReference type="FunFam" id="3.30.70.270:FF:000020">
    <property type="entry name" value="Transposon Tf2-6 polyprotein-like Protein"/>
    <property type="match status" value="1"/>
</dbReference>
<dbReference type="GO" id="GO:0004519">
    <property type="term" value="F:endonuclease activity"/>
    <property type="evidence" value="ECO:0007669"/>
    <property type="project" value="UniProtKB-KW"/>
</dbReference>
<gene>
    <name evidence="8" type="ORF">QYE76_011319</name>
</gene>
<keyword evidence="5" id="KW-0378">Hydrolase</keyword>
<keyword evidence="9" id="KW-1185">Reference proteome</keyword>
<accession>A0AAD8X561</accession>
<sequence length="413" mass="46431">MENYSLLMGAAAVMKMAVEMAAVSMEKPSGALPRSGRPEQRLLSPDLGFAMTAALELFSYRGFLPHEIIVLRYIGEVQPRALMENYSLLMGAAAVMKMAVEMAAVSMEKPSGHFPVRQGAGTETLSPDLGFAMTAARNFSRIVASSEVGFLGHILSVGGIAVDPAKIKTIAEWQAPTTQTEVRAFLGLAGYYRRFVEGFSSIARPMTQLLKKDKKFEWTDKCEESFQRLKTRLTTAPILIMPDITKPFDVYCDASKIGLGCVLMQGGKVISYLSRQLKQHEQNYPTHDLELAAVVLALKVWRHYLMGNRCEIYSDHKSLKYIFTQKELNMRQRRWIELIKDYDLEIHYHPGKANVVADALSRQPCQLNSMIADEQPSLYQEFEQFRLELVSEGYLASIELQPTLISQIKEAQK</sequence>
<dbReference type="InterPro" id="IPR041373">
    <property type="entry name" value="RT_RNaseH"/>
</dbReference>
<dbReference type="Gene3D" id="3.30.420.10">
    <property type="entry name" value="Ribonuclease H-like superfamily/Ribonuclease H"/>
    <property type="match status" value="1"/>
</dbReference>
<dbReference type="PANTHER" id="PTHR34072">
    <property type="entry name" value="ENZYMATIC POLYPROTEIN-RELATED"/>
    <property type="match status" value="1"/>
</dbReference>
<dbReference type="Pfam" id="PF17917">
    <property type="entry name" value="RT_RNaseH"/>
    <property type="match status" value="1"/>
</dbReference>
<dbReference type="EMBL" id="JAUUTY010000001">
    <property type="protein sequence ID" value="KAK1694622.1"/>
    <property type="molecule type" value="Genomic_DNA"/>
</dbReference>
<proteinExistence type="predicted"/>
<dbReference type="GO" id="GO:0016787">
    <property type="term" value="F:hydrolase activity"/>
    <property type="evidence" value="ECO:0007669"/>
    <property type="project" value="UniProtKB-KW"/>
</dbReference>
<dbReference type="InterPro" id="IPR043128">
    <property type="entry name" value="Rev_trsase/Diguanyl_cyclase"/>
</dbReference>
<dbReference type="CDD" id="cd09274">
    <property type="entry name" value="RNase_HI_RT_Ty3"/>
    <property type="match status" value="1"/>
</dbReference>
<keyword evidence="2" id="KW-0548">Nucleotidyltransferase</keyword>
<keyword evidence="6" id="KW-0695">RNA-directed DNA polymerase</keyword>
<dbReference type="Gene3D" id="3.30.70.270">
    <property type="match status" value="1"/>
</dbReference>
<reference evidence="8" key="1">
    <citation type="submission" date="2023-07" db="EMBL/GenBank/DDBJ databases">
        <title>A chromosome-level genome assembly of Lolium multiflorum.</title>
        <authorList>
            <person name="Chen Y."/>
            <person name="Copetti D."/>
            <person name="Kolliker R."/>
            <person name="Studer B."/>
        </authorList>
    </citation>
    <scope>NUCLEOTIDE SEQUENCE</scope>
    <source>
        <strain evidence="8">02402/16</strain>
        <tissue evidence="8">Leaf</tissue>
    </source>
</reference>
<keyword evidence="3" id="KW-0540">Nuclease</keyword>
<evidence type="ECO:0000256" key="1">
    <source>
        <dbReference type="ARBA" id="ARBA00022679"/>
    </source>
</evidence>
<evidence type="ECO:0000313" key="9">
    <source>
        <dbReference type="Proteomes" id="UP001231189"/>
    </source>
</evidence>
<dbReference type="InterPro" id="IPR043502">
    <property type="entry name" value="DNA/RNA_pol_sf"/>
</dbReference>
<dbReference type="AlphaFoldDB" id="A0AAD8X561"/>
<evidence type="ECO:0000259" key="7">
    <source>
        <dbReference type="Pfam" id="PF17917"/>
    </source>
</evidence>